<gene>
    <name evidence="2" type="ORF">VTK73DRAFT_3922</name>
</gene>
<comment type="caution">
    <text evidence="2">The sequence shown here is derived from an EMBL/GenBank/DDBJ whole genome shotgun (WGS) entry which is preliminary data.</text>
</comment>
<feature type="region of interest" description="Disordered" evidence="1">
    <location>
        <begin position="492"/>
        <end position="606"/>
    </location>
</feature>
<feature type="region of interest" description="Disordered" evidence="1">
    <location>
        <begin position="634"/>
        <end position="661"/>
    </location>
</feature>
<protein>
    <submittedName>
        <fullName evidence="2">Uncharacterized protein</fullName>
    </submittedName>
</protein>
<dbReference type="Pfam" id="PF07093">
    <property type="entry name" value="SGT1"/>
    <property type="match status" value="1"/>
</dbReference>
<name>A0ABR3WVZ8_9PEZI</name>
<dbReference type="Proteomes" id="UP001586593">
    <property type="component" value="Unassembled WGS sequence"/>
</dbReference>
<keyword evidence="3" id="KW-1185">Reference proteome</keyword>
<dbReference type="InterPro" id="IPR010770">
    <property type="entry name" value="Ecd"/>
</dbReference>
<feature type="compositionally biased region" description="Basic and acidic residues" evidence="1">
    <location>
        <begin position="534"/>
        <end position="543"/>
    </location>
</feature>
<proteinExistence type="predicted"/>
<evidence type="ECO:0000256" key="1">
    <source>
        <dbReference type="SAM" id="MobiDB-lite"/>
    </source>
</evidence>
<evidence type="ECO:0000313" key="2">
    <source>
        <dbReference type="EMBL" id="KAL1867841.1"/>
    </source>
</evidence>
<feature type="compositionally biased region" description="Acidic residues" evidence="1">
    <location>
        <begin position="641"/>
        <end position="651"/>
    </location>
</feature>
<organism evidence="2 3">
    <name type="scientific">Phialemonium thermophilum</name>
    <dbReference type="NCBI Taxonomy" id="223376"/>
    <lineage>
        <taxon>Eukaryota</taxon>
        <taxon>Fungi</taxon>
        <taxon>Dikarya</taxon>
        <taxon>Ascomycota</taxon>
        <taxon>Pezizomycotina</taxon>
        <taxon>Sordariomycetes</taxon>
        <taxon>Sordariomycetidae</taxon>
        <taxon>Cephalothecales</taxon>
        <taxon>Cephalothecaceae</taxon>
        <taxon>Phialemonium</taxon>
    </lineage>
</organism>
<evidence type="ECO:0000313" key="3">
    <source>
        <dbReference type="Proteomes" id="UP001586593"/>
    </source>
</evidence>
<feature type="compositionally biased region" description="Acidic residues" evidence="1">
    <location>
        <begin position="446"/>
        <end position="477"/>
    </location>
</feature>
<feature type="compositionally biased region" description="Acidic residues" evidence="1">
    <location>
        <begin position="592"/>
        <end position="604"/>
    </location>
</feature>
<feature type="region of interest" description="Disordered" evidence="1">
    <location>
        <begin position="395"/>
        <end position="418"/>
    </location>
</feature>
<feature type="compositionally biased region" description="Basic and acidic residues" evidence="1">
    <location>
        <begin position="582"/>
        <end position="591"/>
    </location>
</feature>
<feature type="compositionally biased region" description="Basic and acidic residues" evidence="1">
    <location>
        <begin position="398"/>
        <end position="413"/>
    </location>
</feature>
<dbReference type="PANTHER" id="PTHR13060:SF0">
    <property type="entry name" value="PROTEIN ECDYSONELESS HOMOLOG"/>
    <property type="match status" value="1"/>
</dbReference>
<feature type="region of interest" description="Disordered" evidence="1">
    <location>
        <begin position="443"/>
        <end position="477"/>
    </location>
</feature>
<dbReference type="EMBL" id="JAZHXJ010000229">
    <property type="protein sequence ID" value="KAL1867841.1"/>
    <property type="molecule type" value="Genomic_DNA"/>
</dbReference>
<sequence length="661" mass="74060">MDVAPDLRPGDEGFTGFDRQLPENCVEYMIFLIDTSTGQKDVRKILSRLDAVRKEAVRLSDELTNHYIWQRESFALETKSEGGLIYLHGITDYGDCVEDEWLIVYLLRRLSMLYEDLWIRVFDSDGEFLLIEAANVLPKWLSPEIDSNRVWIHAGKLRVIPLRQHEKHEGRKASLSLTEAVSSLRNDPSLPIYSPLIEAEAFYRLDKYPGQIANSLHHSKVTIPRKLAYVIHDRPKAIAPATEAFYLRDPLTLRPLMCGTESLVFPPTDLVTVSVCFTKVLFAQLKSQHFDPPPAWAPLLAAAESEAAKGSDEARKIYARLEMGMKVTCGYEILVRNAHKSNNRVVREVALVLEDLAEDGNTALPTDEKIRNWEGADREDDDTWLDINYEDFEQELDGNGRKGDARTAGREARGGFGNAQTQADLRKIVSRFEAFLNDERAGIEGAELEEDMDLDDDIDDEVESDTGDSEDEDKDVSFDEEQFANMMREMMGLPPGQDAAAETSKVKETGDTSQSKGKRQTGTTDLGTDSEDEEIRKLMKQMEAELNQHGALDLEPKPRTLDALMNKAPAIQQGTSDGDESEVGRKAREQSDSDEEDEGEDVDLDYNLAKNVLESFKSQAGMAGPAGNLLNLMGLRLPRDEGDEEDDDGADTDANRSKTTR</sequence>
<accession>A0ABR3WVZ8</accession>
<feature type="compositionally biased region" description="Polar residues" evidence="1">
    <location>
        <begin position="511"/>
        <end position="527"/>
    </location>
</feature>
<reference evidence="2 3" key="1">
    <citation type="journal article" date="2024" name="Commun. Biol.">
        <title>Comparative genomic analysis of thermophilic fungi reveals convergent evolutionary adaptations and gene losses.</title>
        <authorList>
            <person name="Steindorff A.S."/>
            <person name="Aguilar-Pontes M.V."/>
            <person name="Robinson A.J."/>
            <person name="Andreopoulos B."/>
            <person name="LaButti K."/>
            <person name="Kuo A."/>
            <person name="Mondo S."/>
            <person name="Riley R."/>
            <person name="Otillar R."/>
            <person name="Haridas S."/>
            <person name="Lipzen A."/>
            <person name="Grimwood J."/>
            <person name="Schmutz J."/>
            <person name="Clum A."/>
            <person name="Reid I.D."/>
            <person name="Moisan M.C."/>
            <person name="Butler G."/>
            <person name="Nguyen T.T.M."/>
            <person name="Dewar K."/>
            <person name="Conant G."/>
            <person name="Drula E."/>
            <person name="Henrissat B."/>
            <person name="Hansel C."/>
            <person name="Singer S."/>
            <person name="Hutchinson M.I."/>
            <person name="de Vries R.P."/>
            <person name="Natvig D.O."/>
            <person name="Powell A.J."/>
            <person name="Tsang A."/>
            <person name="Grigoriev I.V."/>
        </authorList>
    </citation>
    <scope>NUCLEOTIDE SEQUENCE [LARGE SCALE GENOMIC DNA]</scope>
    <source>
        <strain evidence="2 3">ATCC 24622</strain>
    </source>
</reference>
<dbReference type="PANTHER" id="PTHR13060">
    <property type="entry name" value="SGT1 PROTEIN HSGT1 SUPPRESSOR OF GCR2"/>
    <property type="match status" value="1"/>
</dbReference>